<evidence type="ECO:0000313" key="3">
    <source>
        <dbReference type="Proteomes" id="UP000554766"/>
    </source>
</evidence>
<keyword evidence="3" id="KW-1185">Reference proteome</keyword>
<name>A0A7L4PAG0_9CREN</name>
<dbReference type="EMBL" id="JAAVJF010000003">
    <property type="protein sequence ID" value="NYR15594.1"/>
    <property type="molecule type" value="Genomic_DNA"/>
</dbReference>
<accession>A0A7L4PAG0</accession>
<dbReference type="GeneID" id="5055649"/>
<feature type="transmembrane region" description="Helical" evidence="1">
    <location>
        <begin position="9"/>
        <end position="36"/>
    </location>
</feature>
<organism evidence="2 3">
    <name type="scientific">Pyrobaculum arsenaticum</name>
    <dbReference type="NCBI Taxonomy" id="121277"/>
    <lineage>
        <taxon>Archaea</taxon>
        <taxon>Thermoproteota</taxon>
        <taxon>Thermoprotei</taxon>
        <taxon>Thermoproteales</taxon>
        <taxon>Thermoproteaceae</taxon>
        <taxon>Pyrobaculum</taxon>
    </lineage>
</organism>
<dbReference type="AlphaFoldDB" id="A0A7L4PAG0"/>
<dbReference type="RefSeq" id="WP_011901807.1">
    <property type="nucleotide sequence ID" value="NZ_JAAVJF010000003.1"/>
</dbReference>
<protein>
    <submittedName>
        <fullName evidence="2">Succinate dehydrogenase</fullName>
    </submittedName>
</protein>
<keyword evidence="1" id="KW-0812">Transmembrane</keyword>
<evidence type="ECO:0000313" key="2">
    <source>
        <dbReference type="EMBL" id="NYR15594.1"/>
    </source>
</evidence>
<sequence>MRESTIRLVFLLAALWVLFAIPVLFVTVLPLSVVMITNPITIYPHGFAQINYNLRYVEAAIATGWVIHGGLGVRRILAEFVKTERGVKLLNLFTVLLIAVVWISALYALFR</sequence>
<dbReference type="OMA" id="IATGWVI"/>
<feature type="transmembrane region" description="Helical" evidence="1">
    <location>
        <begin position="56"/>
        <end position="77"/>
    </location>
</feature>
<proteinExistence type="predicted"/>
<keyword evidence="1" id="KW-1133">Transmembrane helix</keyword>
<comment type="caution">
    <text evidence="2">The sequence shown here is derived from an EMBL/GenBank/DDBJ whole genome shotgun (WGS) entry which is preliminary data.</text>
</comment>
<keyword evidence="1" id="KW-0472">Membrane</keyword>
<gene>
    <name evidence="2" type="ORF">HC235_06530</name>
</gene>
<feature type="transmembrane region" description="Helical" evidence="1">
    <location>
        <begin position="89"/>
        <end position="110"/>
    </location>
</feature>
<dbReference type="Proteomes" id="UP000554766">
    <property type="component" value="Unassembled WGS sequence"/>
</dbReference>
<evidence type="ECO:0000256" key="1">
    <source>
        <dbReference type="SAM" id="Phobius"/>
    </source>
</evidence>
<reference evidence="2 3" key="1">
    <citation type="journal article" date="2020" name="Nat. Commun.">
        <title>The structures of two archaeal type IV pili illuminate evolutionary relationships.</title>
        <authorList>
            <person name="Wang F."/>
            <person name="Baquero D.P."/>
            <person name="Su Z."/>
            <person name="Beltran L.C."/>
            <person name="Prangishvili D."/>
            <person name="Krupovic M."/>
            <person name="Egelman E.H."/>
        </authorList>
    </citation>
    <scope>NUCLEOTIDE SEQUENCE [LARGE SCALE GENOMIC DNA]</scope>
    <source>
        <strain evidence="2 3">2GA</strain>
    </source>
</reference>